<dbReference type="InterPro" id="IPR036070">
    <property type="entry name" value="Nop_dom_sf"/>
</dbReference>
<evidence type="ECO:0000256" key="15">
    <source>
        <dbReference type="PROSITE-ProRule" id="PRU01172"/>
    </source>
</evidence>
<feature type="non-terminal residue" evidence="20">
    <location>
        <position position="1088"/>
    </location>
</feature>
<evidence type="ECO:0000256" key="10">
    <source>
        <dbReference type="ARBA" id="ARBA00023187"/>
    </source>
</evidence>
<keyword evidence="7" id="KW-0694">RNA-binding</keyword>
<protein>
    <recommendedName>
        <fullName evidence="3">U4/U6 small nuclear ribonucleoprotein Prp31</fullName>
    </recommendedName>
    <alternativeName>
        <fullName evidence="13">Pre-mRNA-processing factor 31</fullName>
    </alternativeName>
</protein>
<dbReference type="GO" id="GO:0003723">
    <property type="term" value="F:RNA binding"/>
    <property type="evidence" value="ECO:0007669"/>
    <property type="project" value="UniProtKB-KW"/>
</dbReference>
<evidence type="ECO:0000259" key="19">
    <source>
        <dbReference type="PROSITE" id="PS51828"/>
    </source>
</evidence>
<evidence type="ECO:0000256" key="4">
    <source>
        <dbReference type="ARBA" id="ARBA00022664"/>
    </source>
</evidence>
<keyword evidence="9" id="KW-0325">Glycoprotein</keyword>
<dbReference type="AlphaFoldDB" id="A0A8X7WWV8"/>
<evidence type="ECO:0000256" key="17">
    <source>
        <dbReference type="SAM" id="SignalP"/>
    </source>
</evidence>
<dbReference type="PROSITE" id="PS51358">
    <property type="entry name" value="NOP"/>
    <property type="match status" value="1"/>
</dbReference>
<keyword evidence="10" id="KW-0508">mRNA splicing</keyword>
<dbReference type="CDD" id="cd00152">
    <property type="entry name" value="PTX"/>
    <property type="match status" value="1"/>
</dbReference>
<dbReference type="SUPFAM" id="SSF49899">
    <property type="entry name" value="Concanavalin A-like lectins/glucanases"/>
    <property type="match status" value="1"/>
</dbReference>
<name>A0A8X7WWV8_POLSE</name>
<comment type="function">
    <text evidence="14">Involved in pre-mRNA splicing as component of the spliceosome. Required for the assembly of the U4/U5/U6 tri-snRNP complex, one of the building blocks of the spliceosome.</text>
</comment>
<evidence type="ECO:0000256" key="12">
    <source>
        <dbReference type="ARBA" id="ARBA00023274"/>
    </source>
</evidence>
<dbReference type="GO" id="GO:0005687">
    <property type="term" value="C:U4 snRNP"/>
    <property type="evidence" value="ECO:0007669"/>
    <property type="project" value="TreeGrafter"/>
</dbReference>
<keyword evidence="5" id="KW-0747">Spliceosome</keyword>
<dbReference type="GO" id="GO:0000244">
    <property type="term" value="P:spliceosomal tri-snRNP complex assembly"/>
    <property type="evidence" value="ECO:0007669"/>
    <property type="project" value="InterPro"/>
</dbReference>
<keyword evidence="4" id="KW-0507">mRNA processing</keyword>
<dbReference type="PROSITE" id="PS00289">
    <property type="entry name" value="PTX_1"/>
    <property type="match status" value="1"/>
</dbReference>
<evidence type="ECO:0000256" key="5">
    <source>
        <dbReference type="ARBA" id="ARBA00022728"/>
    </source>
</evidence>
<dbReference type="SMART" id="SM00931">
    <property type="entry name" value="NOSIC"/>
    <property type="match status" value="1"/>
</dbReference>
<evidence type="ECO:0000259" key="18">
    <source>
        <dbReference type="PROSITE" id="PS51358"/>
    </source>
</evidence>
<dbReference type="EMBL" id="JAATIS010008546">
    <property type="protein sequence ID" value="KAG2457867.1"/>
    <property type="molecule type" value="Genomic_DNA"/>
</dbReference>
<feature type="compositionally biased region" description="Basic and acidic residues" evidence="16">
    <location>
        <begin position="262"/>
        <end position="292"/>
    </location>
</feature>
<dbReference type="InterPro" id="IPR013320">
    <property type="entry name" value="ConA-like_dom_sf"/>
</dbReference>
<evidence type="ECO:0000256" key="3">
    <source>
        <dbReference type="ARBA" id="ARBA00013538"/>
    </source>
</evidence>
<feature type="signal peptide" evidence="17">
    <location>
        <begin position="1"/>
        <end position="19"/>
    </location>
</feature>
<dbReference type="Gene3D" id="1.10.246.90">
    <property type="entry name" value="Nop domain"/>
    <property type="match status" value="1"/>
</dbReference>
<dbReference type="GO" id="GO:0071011">
    <property type="term" value="C:precatalytic spliceosome"/>
    <property type="evidence" value="ECO:0007669"/>
    <property type="project" value="TreeGrafter"/>
</dbReference>
<evidence type="ECO:0000256" key="14">
    <source>
        <dbReference type="ARBA" id="ARBA00045397"/>
    </source>
</evidence>
<reference evidence="20 21" key="1">
    <citation type="journal article" date="2021" name="Cell">
        <title>Tracing the genetic footprints of vertebrate landing in non-teleost ray-finned fishes.</title>
        <authorList>
            <person name="Bi X."/>
            <person name="Wang K."/>
            <person name="Yang L."/>
            <person name="Pan H."/>
            <person name="Jiang H."/>
            <person name="Wei Q."/>
            <person name="Fang M."/>
            <person name="Yu H."/>
            <person name="Zhu C."/>
            <person name="Cai Y."/>
            <person name="He Y."/>
            <person name="Gan X."/>
            <person name="Zeng H."/>
            <person name="Yu D."/>
            <person name="Zhu Y."/>
            <person name="Jiang H."/>
            <person name="Qiu Q."/>
            <person name="Yang H."/>
            <person name="Zhang Y.E."/>
            <person name="Wang W."/>
            <person name="Zhu M."/>
            <person name="He S."/>
            <person name="Zhang G."/>
        </authorList>
    </citation>
    <scope>NUCLEOTIDE SEQUENCE [LARGE SCALE GENOMIC DNA]</scope>
    <source>
        <strain evidence="20">Bchr_013</strain>
    </source>
</reference>
<accession>A0A8X7WWV8</accession>
<dbReference type="Gene3D" id="1.10.287.4070">
    <property type="match status" value="1"/>
</dbReference>
<dbReference type="InterPro" id="IPR019175">
    <property type="entry name" value="Prp31_C"/>
</dbReference>
<dbReference type="PRINTS" id="PR00895">
    <property type="entry name" value="PENTAXIN"/>
</dbReference>
<keyword evidence="21" id="KW-1185">Reference proteome</keyword>
<evidence type="ECO:0000256" key="13">
    <source>
        <dbReference type="ARBA" id="ARBA00030766"/>
    </source>
</evidence>
<feature type="domain" description="Nop" evidence="18">
    <location>
        <begin position="806"/>
        <end position="924"/>
    </location>
</feature>
<dbReference type="FunFam" id="1.10.287.4070:FF:000003">
    <property type="entry name" value="U4/U6 small nuclear ribonucleoprotein PRP31"/>
    <property type="match status" value="1"/>
</dbReference>
<evidence type="ECO:0000256" key="11">
    <source>
        <dbReference type="ARBA" id="ARBA00023242"/>
    </source>
</evidence>
<comment type="caution">
    <text evidence="20">The sequence shown here is derived from an EMBL/GenBank/DDBJ whole genome shotgun (WGS) entry which is preliminary data.</text>
</comment>
<dbReference type="PANTHER" id="PTHR13904:SF0">
    <property type="entry name" value="U4_U6 SMALL NUCLEAR RIBONUCLEOPROTEIN PRP31"/>
    <property type="match status" value="1"/>
</dbReference>
<gene>
    <name evidence="20" type="primary">Prpf31</name>
    <name evidence="20" type="ORF">GTO96_0012366</name>
</gene>
<dbReference type="InterPro" id="IPR001759">
    <property type="entry name" value="PTX_dom"/>
</dbReference>
<dbReference type="Pfam" id="PF00354">
    <property type="entry name" value="Pentaxin"/>
    <property type="match status" value="1"/>
</dbReference>
<dbReference type="Pfam" id="PF01798">
    <property type="entry name" value="Nop"/>
    <property type="match status" value="1"/>
</dbReference>
<dbReference type="GO" id="GO:0015030">
    <property type="term" value="C:Cajal body"/>
    <property type="evidence" value="ECO:0007669"/>
    <property type="project" value="UniProtKB-SubCell"/>
</dbReference>
<evidence type="ECO:0000256" key="7">
    <source>
        <dbReference type="ARBA" id="ARBA00022884"/>
    </source>
</evidence>
<feature type="chain" id="PRO_5036470521" description="U4/U6 small nuclear ribonucleoprotein Prp31" evidence="17">
    <location>
        <begin position="20"/>
        <end position="1088"/>
    </location>
</feature>
<keyword evidence="8" id="KW-1015">Disulfide bond</keyword>
<dbReference type="InterPro" id="IPR012976">
    <property type="entry name" value="NOSIC"/>
</dbReference>
<feature type="non-terminal residue" evidence="20">
    <location>
        <position position="1"/>
    </location>
</feature>
<feature type="compositionally biased region" description="Basic and acidic residues" evidence="16">
    <location>
        <begin position="141"/>
        <end position="153"/>
    </location>
</feature>
<evidence type="ECO:0000313" key="21">
    <source>
        <dbReference type="Proteomes" id="UP000886611"/>
    </source>
</evidence>
<keyword evidence="17" id="KW-0732">Signal</keyword>
<dbReference type="FunFam" id="1.10.246.90:FF:000002">
    <property type="entry name" value="U4/U6 small nuclear ribonucleoprotein Prp31"/>
    <property type="match status" value="1"/>
</dbReference>
<dbReference type="GO" id="GO:0046540">
    <property type="term" value="C:U4/U6 x U5 tri-snRNP complex"/>
    <property type="evidence" value="ECO:0007669"/>
    <property type="project" value="InterPro"/>
</dbReference>
<feature type="compositionally biased region" description="Basic and acidic residues" evidence="16">
    <location>
        <begin position="303"/>
        <end position="315"/>
    </location>
</feature>
<dbReference type="PROSITE" id="PS51828">
    <property type="entry name" value="PTX_2"/>
    <property type="match status" value="1"/>
</dbReference>
<evidence type="ECO:0000256" key="1">
    <source>
        <dbReference type="ARBA" id="ARBA00004408"/>
    </source>
</evidence>
<dbReference type="FunFam" id="2.60.120.200:FF:000012">
    <property type="entry name" value="neuronal pentraxin receptor"/>
    <property type="match status" value="1"/>
</dbReference>
<evidence type="ECO:0000313" key="20">
    <source>
        <dbReference type="EMBL" id="KAG2457867.1"/>
    </source>
</evidence>
<dbReference type="Gene3D" id="2.30.30.40">
    <property type="entry name" value="SH3 Domains"/>
    <property type="match status" value="1"/>
</dbReference>
<dbReference type="Gene3D" id="2.60.120.200">
    <property type="match status" value="1"/>
</dbReference>
<proteinExistence type="inferred from homology"/>
<dbReference type="InterPro" id="IPR002687">
    <property type="entry name" value="Nop_dom"/>
</dbReference>
<organism evidence="20 21">
    <name type="scientific">Polypterus senegalus</name>
    <name type="common">Senegal bichir</name>
    <dbReference type="NCBI Taxonomy" id="55291"/>
    <lineage>
        <taxon>Eukaryota</taxon>
        <taxon>Metazoa</taxon>
        <taxon>Chordata</taxon>
        <taxon>Craniata</taxon>
        <taxon>Vertebrata</taxon>
        <taxon>Euteleostomi</taxon>
        <taxon>Actinopterygii</taxon>
        <taxon>Polypteriformes</taxon>
        <taxon>Polypteridae</taxon>
        <taxon>Polypterus</taxon>
    </lineage>
</organism>
<comment type="similarity">
    <text evidence="2">Belongs to the PRP31 family.</text>
</comment>
<feature type="region of interest" description="Disordered" evidence="16">
    <location>
        <begin position="135"/>
        <end position="179"/>
    </location>
</feature>
<comment type="caution">
    <text evidence="15">Lacks conserved residue(s) required for the propagation of feature annotation.</text>
</comment>
<dbReference type="InterPro" id="IPR042239">
    <property type="entry name" value="Nop_C"/>
</dbReference>
<feature type="domain" description="Pentraxin (PTX)" evidence="19">
    <location>
        <begin position="354"/>
        <end position="555"/>
    </location>
</feature>
<feature type="compositionally biased region" description="Basic and acidic residues" evidence="16">
    <location>
        <begin position="229"/>
        <end position="244"/>
    </location>
</feature>
<evidence type="ECO:0000256" key="6">
    <source>
        <dbReference type="ARBA" id="ARBA00022837"/>
    </source>
</evidence>
<evidence type="ECO:0000256" key="16">
    <source>
        <dbReference type="SAM" id="MobiDB-lite"/>
    </source>
</evidence>
<dbReference type="InterPro" id="IPR030476">
    <property type="entry name" value="Pentaxin_CS"/>
</dbReference>
<feature type="compositionally biased region" description="Acidic residues" evidence="16">
    <location>
        <begin position="245"/>
        <end position="261"/>
    </location>
</feature>
<evidence type="ECO:0000256" key="9">
    <source>
        <dbReference type="ARBA" id="ARBA00023180"/>
    </source>
</evidence>
<sequence length="1088" mass="120605">MSALWLLFVWSFLISLTKQTTSPDYGLLPKFVCSPIPVDSDPGCSGSRHASPSGAGSWGGLTDDAKTTILHLRETIVQQKETILDQRETIRELTAKLTLCEGFGGTHEGPSLGAHPLEPEEGFHGRAALHHLNQLGHSSGHHSEGHSGAHHLSEPYMSHGVHVPNKNTMGDPPKHKESVDQMGRMLQSLKERLENLQHTKNTSTTYSNSLRDLLQRKISTLEHQIQQRLHSERDDGEGGEHGHEDEDEEGDEHEEDEEGEEGREHHSEHHHDNNTADHHDSQDAHNNHDTHAPRYAPHRSTSKGHEDHTPHDYHRTSANIHGSHHHNLDTVMNHLHHRSAEKAALTHKKTKGPDDFQIGFPMRTNYMYGRVKRTLLHELFAMTLCLWLKSSSSPGVGTPFSYSVPGQANELVLIEWGNNPMELLVNDKAVTLPLSINDAKWHHICVTWSTRDGLWESYQDGTKRGTGENLAAWHPIKPGGIFILGQEQDTLGGRFDATQAFVGEMSDLNMWSHVLTPSEIYSLATCGSHATGDIIAWTESVIELHGGGTMPRVGSWSPTQVLALFPHSGQGSGVSEAAGDAPLLPFLPGDAITLLISEPRDGWHYGQNERTGRMSLADELLADLEEARDVNEGPEGDEGSGLEDEDGTQLEDVPEEMEMDIGSAESVTSIAKLRHSKGFADIIEKISEHVGNQRKNSDDIIHKFVRDKYSKRFPELESLVPNSLDYIRTVKELGNNLDKCKNNLNLQQILTNATIMVVSVTASTTQGVILADDELFRVTEACDMALELNQSKHRIYEYVESRMSFIAPNLSIIVGASTAAKIMGVAGGLTNLSKMPACNLMLLGSQRRSLSGFSTTSLLPHTGYIYHSEIVQSLPPDLRRKAARLVAAKCTLAARVDSFHESADGKVGYDLKEEIERKFDKWQEPPPVKQVKPLPAPLDGQRKKRGGRRYRKMKERLGLTEIRKQANRMTFAEIEEDAYQEDLGFSLGQLGKSGSGRVRQAQVNEVSKARISKSLQRTLQKQSMVYGGKSTVRDRSSGTSSSVAFTPLQGLEIVNPQAAEKKVAEANQKYFSNMAEFLKVKRESEGKQ</sequence>
<dbReference type="InterPro" id="IPR027105">
    <property type="entry name" value="Prp31"/>
</dbReference>
<feature type="region of interest" description="Disordered" evidence="16">
    <location>
        <begin position="225"/>
        <end position="325"/>
    </location>
</feature>
<dbReference type="Pfam" id="PF09785">
    <property type="entry name" value="Prp31_C"/>
    <property type="match status" value="1"/>
</dbReference>
<dbReference type="SUPFAM" id="SSF89124">
    <property type="entry name" value="Nop domain"/>
    <property type="match status" value="1"/>
</dbReference>
<evidence type="ECO:0000256" key="2">
    <source>
        <dbReference type="ARBA" id="ARBA00005572"/>
    </source>
</evidence>
<dbReference type="PANTHER" id="PTHR13904">
    <property type="entry name" value="PRE-MRNA SPLICING FACTOR PRP31"/>
    <property type="match status" value="1"/>
</dbReference>
<dbReference type="SMART" id="SM00159">
    <property type="entry name" value="PTX"/>
    <property type="match status" value="1"/>
</dbReference>
<keyword evidence="6" id="KW-0106">Calcium</keyword>
<feature type="region of interest" description="Disordered" evidence="16">
    <location>
        <begin position="925"/>
        <end position="948"/>
    </location>
</feature>
<evidence type="ECO:0000256" key="8">
    <source>
        <dbReference type="ARBA" id="ARBA00023157"/>
    </source>
</evidence>
<dbReference type="Proteomes" id="UP000886611">
    <property type="component" value="Unassembled WGS sequence"/>
</dbReference>
<keyword evidence="12" id="KW-0687">Ribonucleoprotein</keyword>
<keyword evidence="11" id="KW-0539">Nucleus</keyword>
<comment type="subcellular location">
    <subcellularLocation>
        <location evidence="1">Nucleus</location>
        <location evidence="1">Cajal body</location>
    </subcellularLocation>
</comment>